<gene>
    <name evidence="2" type="ORF">UFOPK3376_02156</name>
</gene>
<dbReference type="AlphaFoldDB" id="A0A6J7ER41"/>
<feature type="domain" description="Beta-lactamase-related" evidence="1">
    <location>
        <begin position="16"/>
        <end position="254"/>
    </location>
</feature>
<sequence length="292" mass="30653">MNPFGSALSLIDSWPVPTVAAAVVGDNGSVTTHGNGDHSFRLASITKIISTWAIMIAVEEGVIALHSAVGQPGCTLRHLLSHAGGYGFDSPTPVSAPGRRRIYSNTGIELAADAVAHAAGIPFGEYLREAVLDPLDMTHSALRGSPAHGIWSTIDDCVKLVRELMHPRLLAPETVHEATTTQFGELAGVVPGLGSYRPCPWGLGVEIRGGKHPHWTGTRNSPATFGHFGGAGTMLWVDPAARIGVVALTDRAFTDWRSEALELWPQFSDAVLSASAALSDVALSDAALSDIG</sequence>
<name>A0A6J7ER41_9ZZZZ</name>
<dbReference type="Pfam" id="PF00144">
    <property type="entry name" value="Beta-lactamase"/>
    <property type="match status" value="1"/>
</dbReference>
<reference evidence="2" key="1">
    <citation type="submission" date="2020-05" db="EMBL/GenBank/DDBJ databases">
        <authorList>
            <person name="Chiriac C."/>
            <person name="Salcher M."/>
            <person name="Ghai R."/>
            <person name="Kavagutti S V."/>
        </authorList>
    </citation>
    <scope>NUCLEOTIDE SEQUENCE</scope>
</reference>
<proteinExistence type="predicted"/>
<organism evidence="2">
    <name type="scientific">freshwater metagenome</name>
    <dbReference type="NCBI Taxonomy" id="449393"/>
    <lineage>
        <taxon>unclassified sequences</taxon>
        <taxon>metagenomes</taxon>
        <taxon>ecological metagenomes</taxon>
    </lineage>
</organism>
<accession>A0A6J7ER41</accession>
<evidence type="ECO:0000313" key="2">
    <source>
        <dbReference type="EMBL" id="CAB4885626.1"/>
    </source>
</evidence>
<dbReference type="Gene3D" id="3.40.710.10">
    <property type="entry name" value="DD-peptidase/beta-lactamase superfamily"/>
    <property type="match status" value="1"/>
</dbReference>
<dbReference type="PANTHER" id="PTHR43283:SF15">
    <property type="entry name" value="CONSERVED PROTEIN"/>
    <property type="match status" value="1"/>
</dbReference>
<dbReference type="SUPFAM" id="SSF56601">
    <property type="entry name" value="beta-lactamase/transpeptidase-like"/>
    <property type="match status" value="1"/>
</dbReference>
<protein>
    <submittedName>
        <fullName evidence="2">Unannotated protein</fullName>
    </submittedName>
</protein>
<dbReference type="EMBL" id="CAFBLP010000061">
    <property type="protein sequence ID" value="CAB4885626.1"/>
    <property type="molecule type" value="Genomic_DNA"/>
</dbReference>
<dbReference type="InterPro" id="IPR012338">
    <property type="entry name" value="Beta-lactam/transpept-like"/>
</dbReference>
<dbReference type="InterPro" id="IPR050789">
    <property type="entry name" value="Diverse_Enzym_Activities"/>
</dbReference>
<evidence type="ECO:0000259" key="1">
    <source>
        <dbReference type="Pfam" id="PF00144"/>
    </source>
</evidence>
<dbReference type="InterPro" id="IPR001466">
    <property type="entry name" value="Beta-lactam-related"/>
</dbReference>
<dbReference type="PANTHER" id="PTHR43283">
    <property type="entry name" value="BETA-LACTAMASE-RELATED"/>
    <property type="match status" value="1"/>
</dbReference>